<evidence type="ECO:0000259" key="6">
    <source>
        <dbReference type="SMART" id="SM00803"/>
    </source>
</evidence>
<comment type="caution">
    <text evidence="7">The sequence shown here is derived from an EMBL/GenBank/DDBJ whole genome shotgun (WGS) entry which is preliminary data.</text>
</comment>
<dbReference type="InterPro" id="IPR046344">
    <property type="entry name" value="TAF6_C_sf"/>
</dbReference>
<dbReference type="Pfam" id="PF02969">
    <property type="entry name" value="TAF"/>
    <property type="match status" value="1"/>
</dbReference>
<dbReference type="SUPFAM" id="SSF48371">
    <property type="entry name" value="ARM repeat"/>
    <property type="match status" value="1"/>
</dbReference>
<comment type="similarity">
    <text evidence="2">Belongs to the TAF6 family.</text>
</comment>
<dbReference type="GO" id="GO:0005669">
    <property type="term" value="C:transcription factor TFIID complex"/>
    <property type="evidence" value="ECO:0007669"/>
    <property type="project" value="InterPro"/>
</dbReference>
<reference evidence="11 12" key="1">
    <citation type="submission" date="2019-06" db="EMBL/GenBank/DDBJ databases">
        <authorList>
            <person name="Palmer J.M."/>
        </authorList>
    </citation>
    <scope>NUCLEOTIDE SEQUENCE [LARGE SCALE GENOMIC DNA]</scope>
    <source>
        <strain evidence="9 11">TWF106</strain>
        <strain evidence="10 13">TWF191</strain>
        <strain evidence="8">TWF679</strain>
        <strain evidence="7 12">TWF788</strain>
    </source>
</reference>
<organism evidence="7 12">
    <name type="scientific">Orbilia oligospora</name>
    <name type="common">Nematode-trapping fungus</name>
    <name type="synonym">Arthrobotrys oligospora</name>
    <dbReference type="NCBI Taxonomy" id="2813651"/>
    <lineage>
        <taxon>Eukaryota</taxon>
        <taxon>Fungi</taxon>
        <taxon>Dikarya</taxon>
        <taxon>Ascomycota</taxon>
        <taxon>Pezizomycotina</taxon>
        <taxon>Orbiliomycetes</taxon>
        <taxon>Orbiliales</taxon>
        <taxon>Orbiliaceae</taxon>
        <taxon>Orbilia</taxon>
    </lineage>
</organism>
<dbReference type="CDD" id="cd08050">
    <property type="entry name" value="TAF6C"/>
    <property type="match status" value="1"/>
</dbReference>
<evidence type="ECO:0000313" key="8">
    <source>
        <dbReference type="EMBL" id="KAF3206629.1"/>
    </source>
</evidence>
<evidence type="ECO:0000313" key="9">
    <source>
        <dbReference type="EMBL" id="KAF3226767.1"/>
    </source>
</evidence>
<dbReference type="EMBL" id="WIWT01000057">
    <property type="protein sequence ID" value="KAF3206629.1"/>
    <property type="molecule type" value="Genomic_DNA"/>
</dbReference>
<feature type="domain" description="TATA box binding protein associated factor (TAF) histone-like fold" evidence="6">
    <location>
        <begin position="3"/>
        <end position="66"/>
    </location>
</feature>
<dbReference type="Proteomes" id="UP000472727">
    <property type="component" value="Unassembled WGS sequence"/>
</dbReference>
<evidence type="ECO:0000313" key="11">
    <source>
        <dbReference type="Proteomes" id="UP000472727"/>
    </source>
</evidence>
<keyword evidence="5" id="KW-0539">Nucleus</keyword>
<dbReference type="InterPro" id="IPR011442">
    <property type="entry name" value="TAF6_C"/>
</dbReference>
<dbReference type="PANTHER" id="PTHR10221">
    <property type="entry name" value="TRANSCRIPTION INITIATION FACTOR TFIID SUBUNIT 6"/>
    <property type="match status" value="1"/>
</dbReference>
<dbReference type="GO" id="GO:0003713">
    <property type="term" value="F:transcription coactivator activity"/>
    <property type="evidence" value="ECO:0007669"/>
    <property type="project" value="TreeGrafter"/>
</dbReference>
<dbReference type="SMART" id="SM00803">
    <property type="entry name" value="TAF"/>
    <property type="match status" value="1"/>
</dbReference>
<evidence type="ECO:0000256" key="2">
    <source>
        <dbReference type="ARBA" id="ARBA00007688"/>
    </source>
</evidence>
<comment type="subcellular location">
    <subcellularLocation>
        <location evidence="1">Nucleus</location>
    </subcellularLocation>
</comment>
<evidence type="ECO:0000313" key="10">
    <source>
        <dbReference type="EMBL" id="KAF3229488.1"/>
    </source>
</evidence>
<evidence type="ECO:0000256" key="3">
    <source>
        <dbReference type="ARBA" id="ARBA00023015"/>
    </source>
</evidence>
<dbReference type="Proteomes" id="UP000479691">
    <property type="component" value="Unassembled WGS sequence"/>
</dbReference>
<accession>A0A6G1MI80</accession>
<dbReference type="InterPro" id="IPR037796">
    <property type="entry name" value="TAF6"/>
</dbReference>
<dbReference type="Proteomes" id="UP000483672">
    <property type="component" value="Unassembled WGS sequence"/>
</dbReference>
<sequence length="450" mass="49796">MASLVSIDTIRDNSESMGVRLDDEVAQALASDVEYRLRQIMAASIEVMKESGRTTLYTKDLEMAAKLLDIDPPLGYQSNLGLRWGEATLGAGQPLFYIEDEEVDFEKVINASLPKVPREVTMTAHWTAIEGVQPQVPMNPSPAEARMNELVPRGATTAHALGAAGNSDNATVKPAAKHILSVELQMFFDKVISSVIDYEKDDLRSAALSALRTEPAIHQLLPYFVSYVTERVTHDQKVDIKLMESMMDICDAMIDNESLFMDLYVEKLCPPILTCAVGKYLGPNTQDQIPTFPLRRKAVSILRKLAINYGESSHTLRSRLGRSFLKRFLDNKQSYGSHYGSILGLANMGGTDSIRVLLLPNVKLFEEFIRDEIQGDGPRKAEALECLKVLVETLTTLKTDKKVEVEENGESEEDLRTALVDGIGPLAASEILKLGDMKLVKILLKSLIPV</sequence>
<gene>
    <name evidence="9" type="ORF">TWF106_011179</name>
    <name evidence="10" type="ORF">TWF191_001210</name>
    <name evidence="8" type="ORF">TWF679_008673</name>
    <name evidence="7" type="ORF">TWF788_007549</name>
</gene>
<evidence type="ECO:0000313" key="12">
    <source>
        <dbReference type="Proteomes" id="UP000479691"/>
    </source>
</evidence>
<dbReference type="GO" id="GO:0000124">
    <property type="term" value="C:SAGA complex"/>
    <property type="evidence" value="ECO:0007669"/>
    <property type="project" value="InterPro"/>
</dbReference>
<dbReference type="GO" id="GO:0046695">
    <property type="term" value="C:SLIK (SAGA-like) complex"/>
    <property type="evidence" value="ECO:0007669"/>
    <property type="project" value="InterPro"/>
</dbReference>
<dbReference type="Pfam" id="PF07571">
    <property type="entry name" value="TAF6_C"/>
    <property type="match status" value="1"/>
</dbReference>
<dbReference type="Gene3D" id="1.25.40.770">
    <property type="entry name" value="TAF6, C-terminal HEAT repeat domain"/>
    <property type="match status" value="1"/>
</dbReference>
<dbReference type="SUPFAM" id="SSF47113">
    <property type="entry name" value="Histone-fold"/>
    <property type="match status" value="1"/>
</dbReference>
<dbReference type="AlphaFoldDB" id="A0A6G1MI80"/>
<dbReference type="CDD" id="cd22931">
    <property type="entry name" value="HFD_TAF6"/>
    <property type="match status" value="1"/>
</dbReference>
<dbReference type="Proteomes" id="UP000614610">
    <property type="component" value="Unassembled WGS sequence"/>
</dbReference>
<dbReference type="PANTHER" id="PTHR10221:SF9">
    <property type="entry name" value="TRANSCRIPTION INITIATION FACTOR TFIID SUBUNIT 6"/>
    <property type="match status" value="1"/>
</dbReference>
<dbReference type="InterPro" id="IPR016024">
    <property type="entry name" value="ARM-type_fold"/>
</dbReference>
<evidence type="ECO:0000256" key="4">
    <source>
        <dbReference type="ARBA" id="ARBA00023163"/>
    </source>
</evidence>
<protein>
    <recommendedName>
        <fullName evidence="6">TATA box binding protein associated factor (TAF) histone-like fold domain-containing protein</fullName>
    </recommendedName>
</protein>
<dbReference type="EMBL" id="WIWS01000009">
    <property type="protein sequence ID" value="KAF3226767.1"/>
    <property type="molecule type" value="Genomic_DNA"/>
</dbReference>
<dbReference type="GO" id="GO:0051123">
    <property type="term" value="P:RNA polymerase II preinitiation complex assembly"/>
    <property type="evidence" value="ECO:0007669"/>
    <property type="project" value="TreeGrafter"/>
</dbReference>
<proteinExistence type="inferred from homology"/>
<dbReference type="GO" id="GO:0046982">
    <property type="term" value="F:protein heterodimerization activity"/>
    <property type="evidence" value="ECO:0007669"/>
    <property type="project" value="InterPro"/>
</dbReference>
<dbReference type="InterPro" id="IPR004823">
    <property type="entry name" value="TAF_TATA-bd_Histone-like_dom"/>
</dbReference>
<dbReference type="InterPro" id="IPR009072">
    <property type="entry name" value="Histone-fold"/>
</dbReference>
<evidence type="ECO:0000256" key="5">
    <source>
        <dbReference type="ARBA" id="ARBA00023242"/>
    </source>
</evidence>
<dbReference type="EMBL" id="JAABOE010000042">
    <property type="protein sequence ID" value="KAF3178106.1"/>
    <property type="molecule type" value="Genomic_DNA"/>
</dbReference>
<evidence type="ECO:0000313" key="7">
    <source>
        <dbReference type="EMBL" id="KAF3178106.1"/>
    </source>
</evidence>
<dbReference type="EMBL" id="WIPF01000012">
    <property type="protein sequence ID" value="KAF3229488.1"/>
    <property type="molecule type" value="Genomic_DNA"/>
</dbReference>
<dbReference type="GO" id="GO:0016251">
    <property type="term" value="F:RNA polymerase II general transcription initiation factor activity"/>
    <property type="evidence" value="ECO:0007669"/>
    <property type="project" value="InterPro"/>
</dbReference>
<evidence type="ECO:0000256" key="1">
    <source>
        <dbReference type="ARBA" id="ARBA00004123"/>
    </source>
</evidence>
<dbReference type="OrthoDB" id="361039at2759"/>
<keyword evidence="3" id="KW-0805">Transcription regulation</keyword>
<evidence type="ECO:0000313" key="13">
    <source>
        <dbReference type="Proteomes" id="UP000483672"/>
    </source>
</evidence>
<name>A0A6G1MI80_ORBOL</name>
<dbReference type="Gene3D" id="1.10.20.10">
    <property type="entry name" value="Histone, subunit A"/>
    <property type="match status" value="1"/>
</dbReference>
<keyword evidence="4" id="KW-0804">Transcription</keyword>